<dbReference type="InterPro" id="IPR017871">
    <property type="entry name" value="ABC_transporter-like_CS"/>
</dbReference>
<evidence type="ECO:0000259" key="9">
    <source>
        <dbReference type="PROSITE" id="PS50929"/>
    </source>
</evidence>
<dbReference type="InterPro" id="IPR003593">
    <property type="entry name" value="AAA+_ATPase"/>
</dbReference>
<evidence type="ECO:0000256" key="3">
    <source>
        <dbReference type="ARBA" id="ARBA00022741"/>
    </source>
</evidence>
<keyword evidence="5 7" id="KW-1133">Transmembrane helix</keyword>
<proteinExistence type="predicted"/>
<keyword evidence="6 7" id="KW-0472">Membrane</keyword>
<dbReference type="InterPro" id="IPR027417">
    <property type="entry name" value="P-loop_NTPase"/>
</dbReference>
<feature type="transmembrane region" description="Helical" evidence="7">
    <location>
        <begin position="245"/>
        <end position="267"/>
    </location>
</feature>
<dbReference type="Pfam" id="PF00005">
    <property type="entry name" value="ABC_tran"/>
    <property type="match status" value="1"/>
</dbReference>
<accession>A0AAX3RJV1</accession>
<evidence type="ECO:0000313" key="11">
    <source>
        <dbReference type="Proteomes" id="UP001214898"/>
    </source>
</evidence>
<evidence type="ECO:0000259" key="8">
    <source>
        <dbReference type="PROSITE" id="PS50893"/>
    </source>
</evidence>
<dbReference type="PANTHER" id="PTHR43394:SF1">
    <property type="entry name" value="ATP-BINDING CASSETTE SUB-FAMILY B MEMBER 10, MITOCHONDRIAL"/>
    <property type="match status" value="1"/>
</dbReference>
<dbReference type="PROSITE" id="PS50893">
    <property type="entry name" value="ABC_TRANSPORTER_2"/>
    <property type="match status" value="1"/>
</dbReference>
<protein>
    <submittedName>
        <fullName evidence="10">ATP-binding cassette domain-containing protein</fullName>
    </submittedName>
</protein>
<keyword evidence="4 10" id="KW-0067">ATP-binding</keyword>
<feature type="transmembrane region" description="Helical" evidence="7">
    <location>
        <begin position="20"/>
        <end position="37"/>
    </location>
</feature>
<dbReference type="SMART" id="SM00382">
    <property type="entry name" value="AAA"/>
    <property type="match status" value="1"/>
</dbReference>
<gene>
    <name evidence="10" type="ORF">P5633_21130</name>
</gene>
<evidence type="ECO:0000313" key="10">
    <source>
        <dbReference type="EMBL" id="WEY84706.1"/>
    </source>
</evidence>
<comment type="subcellular location">
    <subcellularLocation>
        <location evidence="1">Cell membrane</location>
        <topology evidence="1">Multi-pass membrane protein</topology>
    </subcellularLocation>
</comment>
<evidence type="ECO:0000256" key="2">
    <source>
        <dbReference type="ARBA" id="ARBA00022692"/>
    </source>
</evidence>
<feature type="domain" description="ABC transporter" evidence="8">
    <location>
        <begin position="338"/>
        <end position="576"/>
    </location>
</feature>
<dbReference type="SUPFAM" id="SSF90123">
    <property type="entry name" value="ABC transporter transmembrane region"/>
    <property type="match status" value="1"/>
</dbReference>
<dbReference type="GO" id="GO:0005524">
    <property type="term" value="F:ATP binding"/>
    <property type="evidence" value="ECO:0007669"/>
    <property type="project" value="UniProtKB-KW"/>
</dbReference>
<dbReference type="InterPro" id="IPR039421">
    <property type="entry name" value="Type_1_exporter"/>
</dbReference>
<dbReference type="Proteomes" id="UP001214898">
    <property type="component" value="Chromosome"/>
</dbReference>
<dbReference type="InterPro" id="IPR011527">
    <property type="entry name" value="ABC1_TM_dom"/>
</dbReference>
<dbReference type="AlphaFoldDB" id="A0AAX3RJV1"/>
<name>A0AAX3RJV1_BACIU</name>
<dbReference type="InterPro" id="IPR003439">
    <property type="entry name" value="ABC_transporter-like_ATP-bd"/>
</dbReference>
<dbReference type="PROSITE" id="PS00211">
    <property type="entry name" value="ABC_TRANSPORTER_1"/>
    <property type="match status" value="1"/>
</dbReference>
<dbReference type="GO" id="GO:0015421">
    <property type="term" value="F:ABC-type oligopeptide transporter activity"/>
    <property type="evidence" value="ECO:0007669"/>
    <property type="project" value="TreeGrafter"/>
</dbReference>
<feature type="transmembrane region" description="Helical" evidence="7">
    <location>
        <begin position="132"/>
        <end position="152"/>
    </location>
</feature>
<keyword evidence="3" id="KW-0547">Nucleotide-binding</keyword>
<dbReference type="InterPro" id="IPR036640">
    <property type="entry name" value="ABC1_TM_sf"/>
</dbReference>
<dbReference type="EMBL" id="CP120576">
    <property type="protein sequence ID" value="WEY84706.1"/>
    <property type="molecule type" value="Genomic_DNA"/>
</dbReference>
<feature type="domain" description="ABC transmembrane type-1" evidence="9">
    <location>
        <begin position="21"/>
        <end position="304"/>
    </location>
</feature>
<dbReference type="GO" id="GO:0005886">
    <property type="term" value="C:plasma membrane"/>
    <property type="evidence" value="ECO:0007669"/>
    <property type="project" value="UniProtKB-SubCell"/>
</dbReference>
<dbReference type="PANTHER" id="PTHR43394">
    <property type="entry name" value="ATP-DEPENDENT PERMEASE MDL1, MITOCHONDRIAL"/>
    <property type="match status" value="1"/>
</dbReference>
<evidence type="ECO:0000256" key="4">
    <source>
        <dbReference type="ARBA" id="ARBA00022840"/>
    </source>
</evidence>
<dbReference type="RefSeq" id="WP_277709257.1">
    <property type="nucleotide sequence ID" value="NZ_CP120577.2"/>
</dbReference>
<evidence type="ECO:0000256" key="1">
    <source>
        <dbReference type="ARBA" id="ARBA00004651"/>
    </source>
</evidence>
<feature type="transmembrane region" description="Helical" evidence="7">
    <location>
        <begin position="158"/>
        <end position="178"/>
    </location>
</feature>
<organism evidence="10 11">
    <name type="scientific">Bacillus subtilis</name>
    <dbReference type="NCBI Taxonomy" id="1423"/>
    <lineage>
        <taxon>Bacteria</taxon>
        <taxon>Bacillati</taxon>
        <taxon>Bacillota</taxon>
        <taxon>Bacilli</taxon>
        <taxon>Bacillales</taxon>
        <taxon>Bacillaceae</taxon>
        <taxon>Bacillus</taxon>
    </lineage>
</organism>
<feature type="transmembrane region" description="Helical" evidence="7">
    <location>
        <begin position="57"/>
        <end position="81"/>
    </location>
</feature>
<dbReference type="Gene3D" id="3.40.50.300">
    <property type="entry name" value="P-loop containing nucleotide triphosphate hydrolases"/>
    <property type="match status" value="1"/>
</dbReference>
<keyword evidence="2 7" id="KW-0812">Transmembrane</keyword>
<evidence type="ECO:0000256" key="6">
    <source>
        <dbReference type="ARBA" id="ARBA00023136"/>
    </source>
</evidence>
<reference evidence="10" key="1">
    <citation type="submission" date="2025-02" db="EMBL/GenBank/DDBJ databases">
        <title>Complete genome sequences of 52 Bacillus and Priestia strains isolated from West-African fermentations and 26 reference strains from the DSMZ collection.</title>
        <authorList>
            <person name="Wiedenbein E.S."/>
            <person name="Canoy T.S."/>
            <person name="Hui Y."/>
            <person name="Parkouda C."/>
            <person name="Dawende C."/>
            <person name="Ametefe E."/>
            <person name="Jespersen L."/>
            <person name="Nielsen D.S."/>
        </authorList>
    </citation>
    <scope>NUCLEOTIDE SEQUENCE</scope>
    <source>
        <strain evidence="10">PRO56</strain>
    </source>
</reference>
<dbReference type="PROSITE" id="PS50929">
    <property type="entry name" value="ABC_TM1F"/>
    <property type="match status" value="1"/>
</dbReference>
<evidence type="ECO:0000256" key="7">
    <source>
        <dbReference type="SAM" id="Phobius"/>
    </source>
</evidence>
<evidence type="ECO:0000256" key="5">
    <source>
        <dbReference type="ARBA" id="ARBA00022989"/>
    </source>
</evidence>
<dbReference type="GO" id="GO:0016887">
    <property type="term" value="F:ATP hydrolysis activity"/>
    <property type="evidence" value="ECO:0007669"/>
    <property type="project" value="InterPro"/>
</dbReference>
<sequence length="585" mass="67905">MFRNVFKVIKIYFHISKINLIILLLFSVMLSILPIYSLTVTEEIGNNISKSTDFSKIIWLLIFQAILYISIQILSLINSIIENNLDYKFTYHFELKLINKVGKIKTSTLDNSTIYNDILQVSQIIPLMGTRLLIDIIELFKGILSITGLIVILKNLHWSIVTLLVIISVINFLMSRLYNKEELAILNKTSEIKRKKDTIWDLLKNRESVVQIKMFQVGDYLINKWSKYYWKAVNPERRLNNKREFLVQILMIGTQILQLVILIIFIISNWPNIPIGTFMLLIQAISQFQGFSHQIVGSLTNLHQTIIYLPLYFNILNKEEEESTGTKKINFDKLEHSIRVKDLSFRYSNSESYSLKHVNLEILKGEKVAVVGFNGSGKTTLIKCLIGLYDNYDGSIYYDSREIQEYNQDTIRKQIGWLAQDFIEYPYSLEENIYLGDMGKRDPDLTYSLERSLVNEFAKKLPLKLKTVLDPSFEEGIDLSGGQWQKVALARLYYRDSNLMVMDEPTSAIDPISENKIYKNLFKEDKDKTIIILTHRLNVCTLVDKVIVMKDGKITDIGSHKELIKSSSYYNKLYMSQTQDGYLKL</sequence>
<dbReference type="CDD" id="cd03228">
    <property type="entry name" value="ABCC_MRP_Like"/>
    <property type="match status" value="1"/>
</dbReference>
<dbReference type="Gene3D" id="1.20.1560.10">
    <property type="entry name" value="ABC transporter type 1, transmembrane domain"/>
    <property type="match status" value="1"/>
</dbReference>
<dbReference type="SUPFAM" id="SSF52540">
    <property type="entry name" value="P-loop containing nucleoside triphosphate hydrolases"/>
    <property type="match status" value="1"/>
</dbReference>